<comment type="function">
    <text evidence="6">Component of the Mediator complex, a coactivator involved in the regulated transcription of nearly all RNA polymerase II-dependent genes. Mediator functions as a bridge to convey information from gene-specific regulatory proteins to the basal RNA polymerase II transcription machinery. Mediator is recruited to promoters by direct interactions with regulatory proteins and serves as a scaffold for the assembly of a functional preinitiation complex with RNA polymerase II and the general transcription factors.</text>
</comment>
<accession>A0A0N5AQI1</accession>
<name>A0A0N5AQI1_9BILA</name>
<evidence type="ECO:0000256" key="4">
    <source>
        <dbReference type="ARBA" id="ARBA00023163"/>
    </source>
</evidence>
<proteinExistence type="inferred from homology"/>
<dbReference type="GO" id="GO:0006357">
    <property type="term" value="P:regulation of transcription by RNA polymerase II"/>
    <property type="evidence" value="ECO:0007669"/>
    <property type="project" value="InterPro"/>
</dbReference>
<dbReference type="InterPro" id="IPR038566">
    <property type="entry name" value="Mediator_Med6_sf"/>
</dbReference>
<dbReference type="WBParaSite" id="SMUV_0000694501-mRNA-1">
    <property type="protein sequence ID" value="SMUV_0000694501-mRNA-1"/>
    <property type="gene ID" value="SMUV_0000694501"/>
</dbReference>
<reference evidence="8" key="1">
    <citation type="submission" date="2016-04" db="UniProtKB">
        <authorList>
            <consortium name="WormBaseParasite"/>
        </authorList>
    </citation>
    <scope>IDENTIFICATION</scope>
</reference>
<keyword evidence="5 6" id="KW-0539">Nucleus</keyword>
<keyword evidence="6" id="KW-0010">Activator</keyword>
<keyword evidence="3 6" id="KW-0805">Transcription regulation</keyword>
<dbReference type="Pfam" id="PF04934">
    <property type="entry name" value="Med6"/>
    <property type="match status" value="1"/>
</dbReference>
<dbReference type="Proteomes" id="UP000046393">
    <property type="component" value="Unplaced"/>
</dbReference>
<comment type="subcellular location">
    <subcellularLocation>
        <location evidence="1 6">Nucleus</location>
    </subcellularLocation>
</comment>
<evidence type="ECO:0000256" key="5">
    <source>
        <dbReference type="ARBA" id="ARBA00023242"/>
    </source>
</evidence>
<protein>
    <recommendedName>
        <fullName evidence="6">Mediator of RNA polymerase II transcription subunit 6</fullName>
    </recommendedName>
    <alternativeName>
        <fullName evidence="6">Mediator complex subunit 6</fullName>
    </alternativeName>
</protein>
<comment type="subunit">
    <text evidence="6">Component of the Mediator complex.</text>
</comment>
<dbReference type="GO" id="GO:0003712">
    <property type="term" value="F:transcription coregulator activity"/>
    <property type="evidence" value="ECO:0007669"/>
    <property type="project" value="InterPro"/>
</dbReference>
<keyword evidence="7" id="KW-1185">Reference proteome</keyword>
<dbReference type="STRING" id="451379.A0A0N5AQI1"/>
<evidence type="ECO:0000256" key="1">
    <source>
        <dbReference type="ARBA" id="ARBA00004123"/>
    </source>
</evidence>
<organism evidence="7 8">
    <name type="scientific">Syphacia muris</name>
    <dbReference type="NCBI Taxonomy" id="451379"/>
    <lineage>
        <taxon>Eukaryota</taxon>
        <taxon>Metazoa</taxon>
        <taxon>Ecdysozoa</taxon>
        <taxon>Nematoda</taxon>
        <taxon>Chromadorea</taxon>
        <taxon>Rhabditida</taxon>
        <taxon>Spirurina</taxon>
        <taxon>Oxyuridomorpha</taxon>
        <taxon>Oxyuroidea</taxon>
        <taxon>Oxyuridae</taxon>
        <taxon>Syphacia</taxon>
    </lineage>
</organism>
<evidence type="ECO:0000256" key="6">
    <source>
        <dbReference type="RuleBase" id="RU364143"/>
    </source>
</evidence>
<evidence type="ECO:0000256" key="2">
    <source>
        <dbReference type="ARBA" id="ARBA00007526"/>
    </source>
</evidence>
<dbReference type="Gene3D" id="3.10.450.580">
    <property type="entry name" value="Mediator complex, subunit Med6"/>
    <property type="match status" value="1"/>
</dbReference>
<dbReference type="AlphaFoldDB" id="A0A0N5AQI1"/>
<evidence type="ECO:0000313" key="8">
    <source>
        <dbReference type="WBParaSite" id="SMUV_0000694501-mRNA-1"/>
    </source>
</evidence>
<keyword evidence="4 6" id="KW-0804">Transcription</keyword>
<evidence type="ECO:0000256" key="3">
    <source>
        <dbReference type="ARBA" id="ARBA00023015"/>
    </source>
</evidence>
<dbReference type="GO" id="GO:0016592">
    <property type="term" value="C:mediator complex"/>
    <property type="evidence" value="ECO:0007669"/>
    <property type="project" value="InterPro"/>
</dbReference>
<dbReference type="InterPro" id="IPR007018">
    <property type="entry name" value="Mediator_Med6"/>
</dbReference>
<dbReference type="PANTHER" id="PTHR13104">
    <property type="entry name" value="MED-6-RELATED"/>
    <property type="match status" value="1"/>
</dbReference>
<evidence type="ECO:0000313" key="7">
    <source>
        <dbReference type="Proteomes" id="UP000046393"/>
    </source>
</evidence>
<gene>
    <name evidence="6" type="primary">MED6</name>
</gene>
<comment type="similarity">
    <text evidence="2 6">Belongs to the Mediator complex subunit 6 family.</text>
</comment>
<sequence length="227" mass="26097">MGGQNIAGTGTQAVPLLHQSYKNPNFAGNLLNSDNILDYFCDPANIFYDQSSCNQQVKMQNLNRPLNECLQSMNGIQYTLVGANPPLFVIMKQRRNSPTNVTPLCYYYIVNGTVYQCPDLYTFIQSKLIGVVHPLRQALETARQFKEEEESPSSARSTFYQRTRTAFIIQDLFKKFPLPEDVVSCCHFWSYLKCLNVSFLPHFFLLNYLLKLNLVCLAHLYNFYVTL</sequence>